<dbReference type="EMBL" id="LLXI01003923">
    <property type="protein sequence ID" value="PKY60033.1"/>
    <property type="molecule type" value="Genomic_DNA"/>
</dbReference>
<proteinExistence type="predicted"/>
<organism evidence="1 2">
    <name type="scientific">Rhizophagus irregularis</name>
    <dbReference type="NCBI Taxonomy" id="588596"/>
    <lineage>
        <taxon>Eukaryota</taxon>
        <taxon>Fungi</taxon>
        <taxon>Fungi incertae sedis</taxon>
        <taxon>Mucoromycota</taxon>
        <taxon>Glomeromycotina</taxon>
        <taxon>Glomeromycetes</taxon>
        <taxon>Glomerales</taxon>
        <taxon>Glomeraceae</taxon>
        <taxon>Rhizophagus</taxon>
    </lineage>
</organism>
<evidence type="ECO:0000313" key="1">
    <source>
        <dbReference type="EMBL" id="PKY60033.1"/>
    </source>
</evidence>
<name>A0A2I1HMH4_9GLOM</name>
<dbReference type="Proteomes" id="UP000234323">
    <property type="component" value="Unassembled WGS sequence"/>
</dbReference>
<gene>
    <name evidence="1" type="ORF">RhiirA4_483284</name>
</gene>
<keyword evidence="2" id="KW-1185">Reference proteome</keyword>
<dbReference type="AlphaFoldDB" id="A0A2I1HMH4"/>
<reference evidence="1 2" key="1">
    <citation type="submission" date="2015-10" db="EMBL/GenBank/DDBJ databases">
        <title>Genome analyses suggest a sexual origin of heterokaryosis in a supposedly ancient asexual fungus.</title>
        <authorList>
            <person name="Ropars J."/>
            <person name="Sedzielewska K."/>
            <person name="Noel J."/>
            <person name="Charron P."/>
            <person name="Farinelli L."/>
            <person name="Marton T."/>
            <person name="Kruger M."/>
            <person name="Pelin A."/>
            <person name="Brachmann A."/>
            <person name="Corradi N."/>
        </authorList>
    </citation>
    <scope>NUCLEOTIDE SEQUENCE [LARGE SCALE GENOMIC DNA]</scope>
    <source>
        <strain evidence="1 2">A4</strain>
    </source>
</reference>
<protein>
    <submittedName>
        <fullName evidence="1">Uncharacterized protein</fullName>
    </submittedName>
</protein>
<accession>A0A2I1HMH4</accession>
<evidence type="ECO:0000313" key="2">
    <source>
        <dbReference type="Proteomes" id="UP000234323"/>
    </source>
</evidence>
<comment type="caution">
    <text evidence="1">The sequence shown here is derived from an EMBL/GenBank/DDBJ whole genome shotgun (WGS) entry which is preliminary data.</text>
</comment>
<sequence>MTITSTAMAITTSSSASTHKDYAQDVEHIRQMHLQKIADNVTIVKHHAARNEQEGYFTEINEDFYKGMSTYCYCMAHYYRNNLTDEKHLSDIHDQYNSFMEVFKETKNYYANIATGT</sequence>